<evidence type="ECO:0000313" key="3">
    <source>
        <dbReference type="Proteomes" id="UP000075238"/>
    </source>
</evidence>
<dbReference type="InterPro" id="IPR029032">
    <property type="entry name" value="AhpD-like"/>
</dbReference>
<feature type="domain" description="Carboxymuconolactone decarboxylase-like" evidence="1">
    <location>
        <begin position="161"/>
        <end position="227"/>
    </location>
</feature>
<sequence length="239" mass="26033">MIMVSRRNSLARAYHHESEEETMAASVKDIISRIKGPASTYVQAFETHRSHLHAAEDGEAGLTPRQRALVRIAIAVAIPSAEMLRTCRNEAEGIVAREEIEQAVSVATALRAGAAVAYGRLAYKYLNGEEDGAAVSSAVSEIKKDRELMTQFRRSSPADFERLTKMLGEMHKEGLPLSRLDYELLAIGCATITQCVYCMERHVDAARALGIVPAQVAQVVHLAVSARIEASFLAAGEIL</sequence>
<name>A0A142JR46_9BURK</name>
<gene>
    <name evidence="2" type="ORF">A2G96_22195</name>
</gene>
<dbReference type="Gene3D" id="1.20.1290.10">
    <property type="entry name" value="AhpD-like"/>
    <property type="match status" value="2"/>
</dbReference>
<dbReference type="GO" id="GO:0051920">
    <property type="term" value="F:peroxiredoxin activity"/>
    <property type="evidence" value="ECO:0007669"/>
    <property type="project" value="InterPro"/>
</dbReference>
<dbReference type="OrthoDB" id="1683318at2"/>
<dbReference type="InterPro" id="IPR003779">
    <property type="entry name" value="CMD-like"/>
</dbReference>
<dbReference type="AlphaFoldDB" id="A0A142JR46"/>
<dbReference type="Pfam" id="PF02627">
    <property type="entry name" value="CMD"/>
    <property type="match status" value="1"/>
</dbReference>
<organism evidence="2 3">
    <name type="scientific">Cupriavidus nantongensis</name>
    <dbReference type="NCBI Taxonomy" id="1796606"/>
    <lineage>
        <taxon>Bacteria</taxon>
        <taxon>Pseudomonadati</taxon>
        <taxon>Pseudomonadota</taxon>
        <taxon>Betaproteobacteria</taxon>
        <taxon>Burkholderiales</taxon>
        <taxon>Burkholderiaceae</taxon>
        <taxon>Cupriavidus</taxon>
    </lineage>
</organism>
<proteinExistence type="predicted"/>
<accession>A0A142JR46</accession>
<dbReference type="InterPro" id="IPR004675">
    <property type="entry name" value="AhpD_core"/>
</dbReference>
<dbReference type="KEGG" id="cnan:A2G96_22195"/>
<reference evidence="2 3" key="1">
    <citation type="submission" date="2016-03" db="EMBL/GenBank/DDBJ databases">
        <title>Complete genome sequence of a novel chlorpyrifos degrading bacterium, Cupriavidus nantongensis sp. X1.</title>
        <authorList>
            <person name="Fang L."/>
        </authorList>
    </citation>
    <scope>NUCLEOTIDE SEQUENCE [LARGE SCALE GENOMIC DNA]</scope>
    <source>
        <strain evidence="2 3">X1</strain>
    </source>
</reference>
<evidence type="ECO:0000259" key="1">
    <source>
        <dbReference type="Pfam" id="PF02627"/>
    </source>
</evidence>
<evidence type="ECO:0000313" key="2">
    <source>
        <dbReference type="EMBL" id="AMR80558.1"/>
    </source>
</evidence>
<dbReference type="SUPFAM" id="SSF69118">
    <property type="entry name" value="AhpD-like"/>
    <property type="match status" value="1"/>
</dbReference>
<dbReference type="PANTHER" id="PTHR33930">
    <property type="entry name" value="ALKYL HYDROPEROXIDE REDUCTASE AHPD"/>
    <property type="match status" value="1"/>
</dbReference>
<dbReference type="Proteomes" id="UP000075238">
    <property type="component" value="Chromosome 2"/>
</dbReference>
<dbReference type="EMBL" id="CP014845">
    <property type="protein sequence ID" value="AMR80558.1"/>
    <property type="molecule type" value="Genomic_DNA"/>
</dbReference>
<dbReference type="NCBIfam" id="TIGR00778">
    <property type="entry name" value="ahpD_dom"/>
    <property type="match status" value="1"/>
</dbReference>
<dbReference type="STRING" id="1796606.A2G96_22195"/>
<protein>
    <recommendedName>
        <fullName evidence="1">Carboxymuconolactone decarboxylase-like domain-containing protein</fullName>
    </recommendedName>
</protein>
<keyword evidence="3" id="KW-1185">Reference proteome</keyword>
<dbReference type="PANTHER" id="PTHR33930:SF2">
    <property type="entry name" value="BLR3452 PROTEIN"/>
    <property type="match status" value="1"/>
</dbReference>